<feature type="domain" description="E3 ubiquitin-protein ligase UBR4-like" evidence="2">
    <location>
        <begin position="793"/>
        <end position="915"/>
    </location>
</feature>
<dbReference type="InParanoid" id="A0A3Q1I855"/>
<dbReference type="GO" id="GO:0016020">
    <property type="term" value="C:membrane"/>
    <property type="evidence" value="ECO:0007669"/>
    <property type="project" value="TreeGrafter"/>
</dbReference>
<evidence type="ECO:0000259" key="2">
    <source>
        <dbReference type="Pfam" id="PF24079"/>
    </source>
</evidence>
<sequence length="969" mass="108069">AVEGHPAGPGSVSSSTGAISTTTAQQEGEGSEGEGENEGDIHTSNRSDITNAKEESRSGRNVPRLLQHLSQLHNVGGVQAIPYMQVILMLTSDLDGEDEKDKGALDDLLAQLIAELGMHKKDVSKKNERSAINEVHLVIMRLLSVFMSRTKSGSKSSSESSSLISNATATALLSLGAIDYCLHVLKSLLEFWKSQQGEEEPVTTSQLLRPHTASSPPDMSPFFLRQYVKGHAADVFEAYSQLLTEMVLRLPYQIKKIADTNPRIPPPIFDNSWFYYLSEYLMIQQTPFVRRQVRKLLLFICGSKEKYRQLRDLHTLDSHVRSIKKLLEEQGIFLRAGVVTATSGSALQYDTLISLMEHLKACAEIATQRTINWQKFCMKDDSVLYFLLQVSFLVDEGVSPVLLQLLSCALCGSKVLATSSTSSSSFSGGGSSSAGQTGSSQSSQSKSSSKKSKKEDKEKDKEGDGVGSQEDQLCMALVSQLNKFADKETLIQFLRCFLLESNSSAVRWQAHCLALHIYRNSSKSQQELLLELTWAIWPELPAYGRKAAQFVDLLGYFSLKTPQTEKKLKEYSQKAVEILRAQNHILTNHPNSNIYNTLSGLVEFDGFYLESDPCLVCNNPEVPFSNIKLSSIKVDTRYTTTQQVVKLIGSHTISKVTVKIGDLKRTKMVRTINLYYNNRTVQAIVELKNKPARWHKAKKVQLTPGQTEVKIDLPLPIVASNLMIEFSDFYENYQASTETLQCPRCSASVPANPGVCGNCGENVYQCHKCRSINYDEKDPFLCNACGFCKYARFDFMLYAKPCCAVDPIENEEDRKKAVTNINTLLDKADRVYHQLMGHRPQLESLLSKVNEAAPEKPQVSHTSGLGTSSANVNRYIQQLAQEYSGDCKTSFDELSKIIQKVLASRKELLEYDLQQREAATKSSRSSNFTVPCFHLVMHHHLLTCNNKMSFSKSIIFLVLIKLSACSLCR</sequence>
<proteinExistence type="predicted"/>
<dbReference type="GO" id="GO:0005829">
    <property type="term" value="C:cytosol"/>
    <property type="evidence" value="ECO:0007669"/>
    <property type="project" value="TreeGrafter"/>
</dbReference>
<protein>
    <recommendedName>
        <fullName evidence="2">E3 ubiquitin-protein ligase UBR4-like domain-containing protein</fullName>
    </recommendedName>
</protein>
<reference evidence="3" key="2">
    <citation type="submission" date="2025-08" db="UniProtKB">
        <authorList>
            <consortium name="Ensembl"/>
        </authorList>
    </citation>
    <scope>IDENTIFICATION</scope>
</reference>
<dbReference type="GO" id="GO:0005654">
    <property type="term" value="C:nucleoplasm"/>
    <property type="evidence" value="ECO:0007669"/>
    <property type="project" value="TreeGrafter"/>
</dbReference>
<accession>A0A3Q1I855</accession>
<feature type="region of interest" description="Disordered" evidence="1">
    <location>
        <begin position="422"/>
        <end position="467"/>
    </location>
</feature>
<dbReference type="GO" id="GO:0005813">
    <property type="term" value="C:centrosome"/>
    <property type="evidence" value="ECO:0007669"/>
    <property type="project" value="TreeGrafter"/>
</dbReference>
<dbReference type="PANTHER" id="PTHR21725">
    <property type="entry name" value="E3 UBIQUITIN-PROTEIN LIGASE UBR4"/>
    <property type="match status" value="1"/>
</dbReference>
<reference evidence="3" key="1">
    <citation type="submission" date="2021-04" db="EMBL/GenBank/DDBJ databases">
        <authorList>
            <consortium name="Wellcome Sanger Institute Data Sharing"/>
        </authorList>
    </citation>
    <scope>NUCLEOTIDE SEQUENCE [LARGE SCALE GENOMIC DNA]</scope>
</reference>
<dbReference type="Ensembl" id="ENSATET00000017998.2">
    <property type="protein sequence ID" value="ENSATEP00000017702.2"/>
    <property type="gene ID" value="ENSATEG00000012251.3"/>
</dbReference>
<dbReference type="InterPro" id="IPR056530">
    <property type="entry name" value="UBR4-like_dom"/>
</dbReference>
<feature type="compositionally biased region" description="Low complexity" evidence="1">
    <location>
        <begin position="433"/>
        <end position="447"/>
    </location>
</feature>
<dbReference type="Proteomes" id="UP000265040">
    <property type="component" value="Chromosome 7"/>
</dbReference>
<dbReference type="GO" id="GO:0006511">
    <property type="term" value="P:ubiquitin-dependent protein catabolic process"/>
    <property type="evidence" value="ECO:0007669"/>
    <property type="project" value="TreeGrafter"/>
</dbReference>
<gene>
    <name evidence="3" type="primary">UBR4</name>
</gene>
<reference evidence="3" key="3">
    <citation type="submission" date="2025-09" db="UniProtKB">
        <authorList>
            <consortium name="Ensembl"/>
        </authorList>
    </citation>
    <scope>IDENTIFICATION</scope>
</reference>
<feature type="compositionally biased region" description="Acidic residues" evidence="1">
    <location>
        <begin position="29"/>
        <end position="38"/>
    </location>
</feature>
<dbReference type="Pfam" id="PF24079">
    <property type="entry name" value="UBR4"/>
    <property type="match status" value="1"/>
</dbReference>
<name>A0A3Q1I855_ANATE</name>
<dbReference type="GeneTree" id="ENSGT00600000084471"/>
<evidence type="ECO:0000313" key="3">
    <source>
        <dbReference type="Ensembl" id="ENSATEP00000017702.2"/>
    </source>
</evidence>
<dbReference type="InterPro" id="IPR045189">
    <property type="entry name" value="UBR4-like"/>
</dbReference>
<dbReference type="PANTHER" id="PTHR21725:SF1">
    <property type="entry name" value="E3 UBIQUITIN-PROTEIN LIGASE UBR4"/>
    <property type="match status" value="1"/>
</dbReference>
<dbReference type="STRING" id="64144.ENSATEP00000017702"/>
<keyword evidence="4" id="KW-1185">Reference proteome</keyword>
<dbReference type="GO" id="GO:0004842">
    <property type="term" value="F:ubiquitin-protein transferase activity"/>
    <property type="evidence" value="ECO:0007669"/>
    <property type="project" value="TreeGrafter"/>
</dbReference>
<feature type="region of interest" description="Disordered" evidence="1">
    <location>
        <begin position="1"/>
        <end position="61"/>
    </location>
</feature>
<feature type="compositionally biased region" description="Basic and acidic residues" evidence="1">
    <location>
        <begin position="453"/>
        <end position="464"/>
    </location>
</feature>
<feature type="compositionally biased region" description="Low complexity" evidence="1">
    <location>
        <begin position="10"/>
        <end position="28"/>
    </location>
</feature>
<organism evidence="3 4">
    <name type="scientific">Anabas testudineus</name>
    <name type="common">Climbing perch</name>
    <name type="synonym">Anthias testudineus</name>
    <dbReference type="NCBI Taxonomy" id="64144"/>
    <lineage>
        <taxon>Eukaryota</taxon>
        <taxon>Metazoa</taxon>
        <taxon>Chordata</taxon>
        <taxon>Craniata</taxon>
        <taxon>Vertebrata</taxon>
        <taxon>Euteleostomi</taxon>
        <taxon>Actinopterygii</taxon>
        <taxon>Neopterygii</taxon>
        <taxon>Teleostei</taxon>
        <taxon>Neoteleostei</taxon>
        <taxon>Acanthomorphata</taxon>
        <taxon>Anabantaria</taxon>
        <taxon>Anabantiformes</taxon>
        <taxon>Anabantoidei</taxon>
        <taxon>Anabantidae</taxon>
        <taxon>Anabas</taxon>
    </lineage>
</organism>
<evidence type="ECO:0000256" key="1">
    <source>
        <dbReference type="SAM" id="MobiDB-lite"/>
    </source>
</evidence>
<feature type="compositionally biased region" description="Basic and acidic residues" evidence="1">
    <location>
        <begin position="39"/>
        <end position="58"/>
    </location>
</feature>
<evidence type="ECO:0000313" key="4">
    <source>
        <dbReference type="Proteomes" id="UP000265040"/>
    </source>
</evidence>
<dbReference type="AlphaFoldDB" id="A0A3Q1I855"/>